<reference evidence="2 3" key="1">
    <citation type="journal article" date="2012" name="Appl. Environ. Microbiol.">
        <title>Genome Sequence of Thermotolerant Bacillus methanolicus: Features and Regulation Related to Methylotrophy and Production of L-Lysine and L-Glutamate from Methanol.</title>
        <authorList>
            <person name="Heggeset T.M."/>
            <person name="Krog A."/>
            <person name="Balzer S."/>
            <person name="Wentzel A."/>
            <person name="Ellingsen T.E."/>
            <person name="Brautaset T."/>
        </authorList>
    </citation>
    <scope>NUCLEOTIDE SEQUENCE [LARGE SCALE GENOMIC DNA]</scope>
    <source>
        <strain evidence="2 3">PB1</strain>
    </source>
</reference>
<evidence type="ECO:0000313" key="2">
    <source>
        <dbReference type="EMBL" id="EIJ78831.1"/>
    </source>
</evidence>
<organism evidence="2 3">
    <name type="scientific">Bacillus methanolicus PB1</name>
    <dbReference type="NCBI Taxonomy" id="997296"/>
    <lineage>
        <taxon>Bacteria</taxon>
        <taxon>Bacillati</taxon>
        <taxon>Bacillota</taxon>
        <taxon>Bacilli</taxon>
        <taxon>Bacillales</taxon>
        <taxon>Bacillaceae</taxon>
        <taxon>Bacillus</taxon>
    </lineage>
</organism>
<dbReference type="PATRIC" id="fig|997296.3.peg.3116"/>
<evidence type="ECO:0008006" key="4">
    <source>
        <dbReference type="Google" id="ProtNLM"/>
    </source>
</evidence>
<dbReference type="InterPro" id="IPR024563">
    <property type="entry name" value="YqhR"/>
</dbReference>
<keyword evidence="1" id="KW-0812">Transmembrane</keyword>
<keyword evidence="1" id="KW-0472">Membrane</keyword>
<evidence type="ECO:0000256" key="1">
    <source>
        <dbReference type="SAM" id="Phobius"/>
    </source>
</evidence>
<dbReference type="Pfam" id="PF11085">
    <property type="entry name" value="YqhR"/>
    <property type="match status" value="1"/>
</dbReference>
<dbReference type="OrthoDB" id="2691442at2"/>
<dbReference type="EMBL" id="AFEU01000003">
    <property type="protein sequence ID" value="EIJ78831.1"/>
    <property type="molecule type" value="Genomic_DNA"/>
</dbReference>
<feature type="transmembrane region" description="Helical" evidence="1">
    <location>
        <begin position="133"/>
        <end position="152"/>
    </location>
</feature>
<protein>
    <recommendedName>
        <fullName evidence="4">YqhR</fullName>
    </recommendedName>
</protein>
<sequence length="171" mass="19173">MADNQNKSEHDQREKPMSFIAMVVWTGLIGGILMSSIAYLAYVFNFTEIHPNVILDPWVNGNWKKGWLGTVISIILIGIVSIGAALIYYAALRKFKSIWAGAVYGIILFLLVFFVLNPIFPGISSFGELKRDTVITSVCFYILFGVFVGYSISYEENEVQNRVEDQAENSS</sequence>
<keyword evidence="3" id="KW-1185">Reference proteome</keyword>
<feature type="transmembrane region" description="Helical" evidence="1">
    <location>
        <begin position="20"/>
        <end position="46"/>
    </location>
</feature>
<feature type="transmembrane region" description="Helical" evidence="1">
    <location>
        <begin position="66"/>
        <end position="91"/>
    </location>
</feature>
<dbReference type="STRING" id="997296.PB1_14774"/>
<proteinExistence type="predicted"/>
<feature type="transmembrane region" description="Helical" evidence="1">
    <location>
        <begin position="98"/>
        <end position="121"/>
    </location>
</feature>
<comment type="caution">
    <text evidence="2">The sequence shown here is derived from an EMBL/GenBank/DDBJ whole genome shotgun (WGS) entry which is preliminary data.</text>
</comment>
<keyword evidence="1" id="KW-1133">Transmembrane helix</keyword>
<dbReference type="Proteomes" id="UP000010523">
    <property type="component" value="Unassembled WGS sequence"/>
</dbReference>
<gene>
    <name evidence="2" type="ORF">PB1_14774</name>
</gene>
<dbReference type="RefSeq" id="WP_004437764.1">
    <property type="nucleotide sequence ID" value="NZ_AFEU01000003.1"/>
</dbReference>
<dbReference type="AlphaFoldDB" id="I3DX60"/>
<dbReference type="eggNOG" id="ENOG5030H6A">
    <property type="taxonomic scope" value="Bacteria"/>
</dbReference>
<accession>I3DX60</accession>
<evidence type="ECO:0000313" key="3">
    <source>
        <dbReference type="Proteomes" id="UP000010523"/>
    </source>
</evidence>
<name>I3DX60_BACMT</name>